<dbReference type="Pfam" id="PF24406">
    <property type="entry name" value="nSTAND_NTPase4"/>
    <property type="match status" value="1"/>
</dbReference>
<dbReference type="InterPro" id="IPR057123">
    <property type="entry name" value="STAND_NTPase4_dom"/>
</dbReference>
<dbReference type="SUPFAM" id="SSF52540">
    <property type="entry name" value="P-loop containing nucleoside triphosphate hydrolases"/>
    <property type="match status" value="1"/>
</dbReference>
<dbReference type="SUPFAM" id="SSF52200">
    <property type="entry name" value="Toll/Interleukin receptor TIR domain"/>
    <property type="match status" value="1"/>
</dbReference>
<protein>
    <submittedName>
        <fullName evidence="3">TIR domain-containing protein</fullName>
    </submittedName>
</protein>
<dbReference type="EMBL" id="JAFKCS010000007">
    <property type="protein sequence ID" value="MBN7820067.1"/>
    <property type="molecule type" value="Genomic_DNA"/>
</dbReference>
<reference evidence="3 4" key="1">
    <citation type="submission" date="2021-03" db="EMBL/GenBank/DDBJ databases">
        <title>novel species isolated from a fishpond in China.</title>
        <authorList>
            <person name="Lu H."/>
            <person name="Cai Z."/>
        </authorList>
    </citation>
    <scope>NUCLEOTIDE SEQUENCE [LARGE SCALE GENOMIC DNA]</scope>
    <source>
        <strain evidence="3 4">Y57</strain>
    </source>
</reference>
<proteinExistence type="predicted"/>
<keyword evidence="1" id="KW-0175">Coiled coil</keyword>
<dbReference type="SMART" id="SM00255">
    <property type="entry name" value="TIR"/>
    <property type="match status" value="1"/>
</dbReference>
<accession>A0ABS3CSH1</accession>
<evidence type="ECO:0000256" key="1">
    <source>
        <dbReference type="SAM" id="Coils"/>
    </source>
</evidence>
<dbReference type="RefSeq" id="WP_206593903.1">
    <property type="nucleotide sequence ID" value="NZ_JAFKCS010000007.1"/>
</dbReference>
<evidence type="ECO:0000313" key="4">
    <source>
        <dbReference type="Proteomes" id="UP000663992"/>
    </source>
</evidence>
<comment type="caution">
    <text evidence="3">The sequence shown here is derived from an EMBL/GenBank/DDBJ whole genome shotgun (WGS) entry which is preliminary data.</text>
</comment>
<evidence type="ECO:0000259" key="2">
    <source>
        <dbReference type="PROSITE" id="PS50104"/>
    </source>
</evidence>
<organism evidence="3 4">
    <name type="scientific">Bowmanella yangjiangensis</name>
    <dbReference type="NCBI Taxonomy" id="2811230"/>
    <lineage>
        <taxon>Bacteria</taxon>
        <taxon>Pseudomonadati</taxon>
        <taxon>Pseudomonadota</taxon>
        <taxon>Gammaproteobacteria</taxon>
        <taxon>Alteromonadales</taxon>
        <taxon>Alteromonadaceae</taxon>
        <taxon>Bowmanella</taxon>
    </lineage>
</organism>
<dbReference type="PROSITE" id="PS50104">
    <property type="entry name" value="TIR"/>
    <property type="match status" value="1"/>
</dbReference>
<name>A0ABS3CSH1_9ALTE</name>
<evidence type="ECO:0000313" key="3">
    <source>
        <dbReference type="EMBL" id="MBN7820067.1"/>
    </source>
</evidence>
<keyword evidence="4" id="KW-1185">Reference proteome</keyword>
<dbReference type="InterPro" id="IPR000157">
    <property type="entry name" value="TIR_dom"/>
</dbReference>
<feature type="coiled-coil region" evidence="1">
    <location>
        <begin position="604"/>
        <end position="631"/>
    </location>
</feature>
<dbReference type="Proteomes" id="UP000663992">
    <property type="component" value="Unassembled WGS sequence"/>
</dbReference>
<gene>
    <name evidence="3" type="ORF">J0A65_09330</name>
</gene>
<sequence length="841" mass="97989">MSKKVFISYSHRDEDHREDFGDHLSMMQRNGVIECWHDRKIHVSDDWKNEIDQNLESADIIIFLVSPSFLASEYCFDVEVKRAMERQKEGTAQIISIVVRPCDWEDCEFSKFQAAPKDAKPITRWEDRDEAWLNVVQSIKKHINEFKPKLEIQTGIEVLTGPSQENLEWLSDTEIVLTHRRVDRVLLEGIFVVPDVELESTNDLVNIKSANYMLNHMGHYLISGEEQQGKTSLLKYIYRSSLKKGYLPVYINAPEVKKASVEEEIKKRLGSQYVNLDYDTFLSHKEIMVLVDNIDEIGLNKKFKSAFLDQLNKITQFTFVTCHSSYSYISGDIPSLDEHERVELLGLGNKKREELIQKWISLGVEESIEEKELYSKCDELKNNLNTVIKKNIVPPKPIYVLMLLQMFEANSKLDLELTSFGHCYQQLIYQSFDNANISKQDFDKYLNVLTELAWKIFTSQEELNLSQIDIFFKKYNEVYLPVKREKVLKKLIEHAVLRDNGLTVGFKYPYIYYFFVGKKIAESYSENLETRDQFEELLKKLHREDFANILIFITHHTKEPWVLKNIKTVLQTLFEQQDEARLDKKQLSFMDDFMKSIPELIVEQREIQKERDEQNENLDRIERSTEIEESEPLDILASINKTFKGMEVAGQIIRNRHATLTRQAMEDLAKVSASAGLRFLDYFIKINDAAKNEILKLISAQLAEHPNLSNKEIEKEAENVYLHLTYGVINAFTRKIASSIGSKDALEVYRQVDKRAGTPAFNLIRQAIELQFNKSIDIDQISECVKSLHGNEVCLRILKEMIIQHIYLFPVDYKEKQQLSELLCISVQGQRWMDMKKAGKG</sequence>
<dbReference type="Gene3D" id="3.40.50.10140">
    <property type="entry name" value="Toll/interleukin-1 receptor homology (TIR) domain"/>
    <property type="match status" value="1"/>
</dbReference>
<dbReference type="Gene3D" id="3.40.50.300">
    <property type="entry name" value="P-loop containing nucleotide triphosphate hydrolases"/>
    <property type="match status" value="1"/>
</dbReference>
<feature type="domain" description="TIR" evidence="2">
    <location>
        <begin position="1"/>
        <end position="139"/>
    </location>
</feature>
<dbReference type="InterPro" id="IPR035897">
    <property type="entry name" value="Toll_tir_struct_dom_sf"/>
</dbReference>
<dbReference type="Pfam" id="PF13676">
    <property type="entry name" value="TIR_2"/>
    <property type="match status" value="1"/>
</dbReference>
<dbReference type="InterPro" id="IPR027417">
    <property type="entry name" value="P-loop_NTPase"/>
</dbReference>